<keyword evidence="3" id="KW-1185">Reference proteome</keyword>
<evidence type="ECO:0000313" key="3">
    <source>
        <dbReference type="Proteomes" id="UP001606210"/>
    </source>
</evidence>
<organism evidence="2 3">
    <name type="scientific">Pelomonas parva</name>
    <dbReference type="NCBI Taxonomy" id="3299032"/>
    <lineage>
        <taxon>Bacteria</taxon>
        <taxon>Pseudomonadati</taxon>
        <taxon>Pseudomonadota</taxon>
        <taxon>Betaproteobacteria</taxon>
        <taxon>Burkholderiales</taxon>
        <taxon>Sphaerotilaceae</taxon>
        <taxon>Roseateles</taxon>
    </lineage>
</organism>
<dbReference type="Proteomes" id="UP001606210">
    <property type="component" value="Unassembled WGS sequence"/>
</dbReference>
<accession>A0ABW7F8X3</accession>
<gene>
    <name evidence="2" type="ORF">ACG00Y_24355</name>
</gene>
<dbReference type="EMBL" id="JBIGHV010000011">
    <property type="protein sequence ID" value="MFG6433068.1"/>
    <property type="molecule type" value="Genomic_DNA"/>
</dbReference>
<evidence type="ECO:0000256" key="1">
    <source>
        <dbReference type="SAM" id="MobiDB-lite"/>
    </source>
</evidence>
<dbReference type="RefSeq" id="WP_394483461.1">
    <property type="nucleotide sequence ID" value="NZ_JBIGHV010000011.1"/>
</dbReference>
<comment type="caution">
    <text evidence="2">The sequence shown here is derived from an EMBL/GenBank/DDBJ whole genome shotgun (WGS) entry which is preliminary data.</text>
</comment>
<feature type="region of interest" description="Disordered" evidence="1">
    <location>
        <begin position="83"/>
        <end position="112"/>
    </location>
</feature>
<protein>
    <submittedName>
        <fullName evidence="2">ImmA/IrrE family metallo-endopeptidase</fullName>
    </submittedName>
</protein>
<proteinExistence type="predicted"/>
<evidence type="ECO:0000313" key="2">
    <source>
        <dbReference type="EMBL" id="MFG6433068.1"/>
    </source>
</evidence>
<sequence length="158" mass="17263">MQANTFARELLLPRDVARNLYFAGKTAEQLSMELDLPLELVRQQLFDALLLPEPPPEVPKPPKVIIPTQEQIDAAQSDAVTSLVKAGPGSARDARHSTAGRSGSQTHKERAVEHHRDHGHCIAATIKALGYPSRSLLSTWIQALNPRARAPAFVGDVH</sequence>
<reference evidence="2 3" key="1">
    <citation type="submission" date="2024-08" db="EMBL/GenBank/DDBJ databases">
        <authorList>
            <person name="Lu H."/>
        </authorList>
    </citation>
    <scope>NUCLEOTIDE SEQUENCE [LARGE SCALE GENOMIC DNA]</scope>
    <source>
        <strain evidence="2 3">LYH14W</strain>
    </source>
</reference>
<name>A0ABW7F8X3_9BURK</name>